<evidence type="ECO:0000313" key="2">
    <source>
        <dbReference type="Proteomes" id="UP000356253"/>
    </source>
</evidence>
<gene>
    <name evidence="1" type="ORF">FVB9532_03484</name>
</gene>
<protein>
    <submittedName>
        <fullName evidence="1">Uncharacterized protein</fullName>
    </submittedName>
</protein>
<evidence type="ECO:0000313" key="1">
    <source>
        <dbReference type="EMBL" id="VVV02186.1"/>
    </source>
</evidence>
<name>A0AC61YCH3_9FLAO</name>
<dbReference type="Proteomes" id="UP000356253">
    <property type="component" value="Unassembled WGS sequence"/>
</dbReference>
<proteinExistence type="predicted"/>
<sequence>MQPKWFPIFYALSQGQGKSITELAVEIGHSHPSVSNIVSEMIKAKLVLNKKDPADRRRNLVRLSKKGTSYNQKIQDQYIDLESAIGAIESQATYNLWKAIEEWEFLLEQKSLLRRVTEEKKLRESKNVKIVKYKSKYAAAFKSLNEEWISSYFKMEETDYKSLSDPEGYILKKGGAILVALYQNKPVGVCAMIKMYDSKYEFELAKMAVSPLAQGKNIGWLLGQAALDWARMQGGKNIYLESNTILKPAINLYQKLGFKKITGHPTPYERCNIQMACNISTKNK</sequence>
<dbReference type="EMBL" id="CABVMM010000016">
    <property type="protein sequence ID" value="VVV02186.1"/>
    <property type="molecule type" value="Genomic_DNA"/>
</dbReference>
<comment type="caution">
    <text evidence="1">The sequence shown here is derived from an EMBL/GenBank/DDBJ whole genome shotgun (WGS) entry which is preliminary data.</text>
</comment>
<organism evidence="1 2">
    <name type="scientific">Mesonia oceanica</name>
    <dbReference type="NCBI Taxonomy" id="2687242"/>
    <lineage>
        <taxon>Bacteria</taxon>
        <taxon>Pseudomonadati</taxon>
        <taxon>Bacteroidota</taxon>
        <taxon>Flavobacteriia</taxon>
        <taxon>Flavobacteriales</taxon>
        <taxon>Flavobacteriaceae</taxon>
        <taxon>Mesonia</taxon>
    </lineage>
</organism>
<keyword evidence="2" id="KW-1185">Reference proteome</keyword>
<accession>A0AC61YCH3</accession>
<reference evidence="1" key="1">
    <citation type="submission" date="2019-09" db="EMBL/GenBank/DDBJ databases">
        <authorList>
            <person name="Rodrigo-Torres L."/>
            <person name="Arahal R. D."/>
            <person name="Lucena T."/>
        </authorList>
    </citation>
    <scope>NUCLEOTIDE SEQUENCE</scope>
    <source>
        <strain evidence="1">ISS653</strain>
    </source>
</reference>